<dbReference type="InterPro" id="IPR052336">
    <property type="entry name" value="MlaD_Phospholipid_Transporter"/>
</dbReference>
<keyword evidence="1" id="KW-0472">Membrane</keyword>
<name>A0A3D9SQA9_9ACTN</name>
<dbReference type="RefSeq" id="WP_116023277.1">
    <property type="nucleotide sequence ID" value="NZ_QTTT01000001.1"/>
</dbReference>
<dbReference type="GO" id="GO:0005576">
    <property type="term" value="C:extracellular region"/>
    <property type="evidence" value="ECO:0007669"/>
    <property type="project" value="TreeGrafter"/>
</dbReference>
<accession>A0A3D9SQA9</accession>
<dbReference type="AlphaFoldDB" id="A0A3D9SQA9"/>
<dbReference type="EMBL" id="QTTT01000001">
    <property type="protein sequence ID" value="REE97807.1"/>
    <property type="molecule type" value="Genomic_DNA"/>
</dbReference>
<proteinExistence type="predicted"/>
<keyword evidence="1" id="KW-1133">Transmembrane helix</keyword>
<organism evidence="4 5">
    <name type="scientific">Thermomonospora umbrina</name>
    <dbReference type="NCBI Taxonomy" id="111806"/>
    <lineage>
        <taxon>Bacteria</taxon>
        <taxon>Bacillati</taxon>
        <taxon>Actinomycetota</taxon>
        <taxon>Actinomycetes</taxon>
        <taxon>Streptosporangiales</taxon>
        <taxon>Thermomonosporaceae</taxon>
        <taxon>Thermomonospora</taxon>
    </lineage>
</organism>
<feature type="transmembrane region" description="Helical" evidence="1">
    <location>
        <begin position="21"/>
        <end position="38"/>
    </location>
</feature>
<gene>
    <name evidence="4" type="ORF">DFJ69_3282</name>
</gene>
<dbReference type="PANTHER" id="PTHR33371">
    <property type="entry name" value="INTERMEMBRANE PHOSPHOLIPID TRANSPORT SYSTEM BINDING PROTEIN MLAD-RELATED"/>
    <property type="match status" value="1"/>
</dbReference>
<reference evidence="4 5" key="1">
    <citation type="submission" date="2018-08" db="EMBL/GenBank/DDBJ databases">
        <title>Sequencing the genomes of 1000 actinobacteria strains.</title>
        <authorList>
            <person name="Klenk H.-P."/>
        </authorList>
    </citation>
    <scope>NUCLEOTIDE SEQUENCE [LARGE SCALE GENOMIC DNA]</scope>
    <source>
        <strain evidence="4 5">DSM 43927</strain>
    </source>
</reference>
<dbReference type="GO" id="GO:0051701">
    <property type="term" value="P:biological process involved in interaction with host"/>
    <property type="evidence" value="ECO:0007669"/>
    <property type="project" value="TreeGrafter"/>
</dbReference>
<dbReference type="Pfam" id="PF02470">
    <property type="entry name" value="MlaD"/>
    <property type="match status" value="1"/>
</dbReference>
<dbReference type="InterPro" id="IPR024516">
    <property type="entry name" value="Mce_C"/>
</dbReference>
<dbReference type="NCBIfam" id="TIGR00996">
    <property type="entry name" value="Mtu_fam_mce"/>
    <property type="match status" value="1"/>
</dbReference>
<dbReference type="PANTHER" id="PTHR33371:SF19">
    <property type="entry name" value="MCE-FAMILY PROTEIN MCE4A"/>
    <property type="match status" value="1"/>
</dbReference>
<dbReference type="Proteomes" id="UP000256661">
    <property type="component" value="Unassembled WGS sequence"/>
</dbReference>
<sequence length="416" mass="45504">MTGTRRRSGANEVVKRRFAGAAFMLIPVLLVALSVAVYDKRFVKVTWVTLHTAKTGNSLHRFADVKMRGVPIGEVREIKADGSGATLKLAMNPDLLHLVPANVTAQMLPTTLFGQRYVALIPPAQPETRRLSGGSVIGQDRSSNSIELQQVLDNLMPLLTAVQPQKLSLTLGAVAKALEGRGTQLGQTMVELDAYLKKVNPHLPALNRGINELVQLTQEYNEALPEVIQALHDATYTSRTLVDQRANLSAVYSSVTAASQDLDDFLRENSSNIIRLSASSRNTLEKVAQYSPELPCTLRMLNDFIPRMDRVLGKGTKTPGLQVDVTTMPSRGQYRPGRDTPKYKAKGGPHCYPVPFTGTEAPKVSRGGLGLPNSSEENRIINELLAPELQDVPEALPDWSSLLLGPVYRGREVTLR</sequence>
<dbReference type="InterPro" id="IPR003399">
    <property type="entry name" value="Mce/MlaD"/>
</dbReference>
<dbReference type="OrthoDB" id="3460188at2"/>
<keyword evidence="1" id="KW-0812">Transmembrane</keyword>
<dbReference type="InterPro" id="IPR005693">
    <property type="entry name" value="Mce"/>
</dbReference>
<comment type="caution">
    <text evidence="4">The sequence shown here is derived from an EMBL/GenBank/DDBJ whole genome shotgun (WGS) entry which is preliminary data.</text>
</comment>
<protein>
    <submittedName>
        <fullName evidence="4">Phospholipid/cholesterol/gamma-HCH transport system substrate-binding protein</fullName>
    </submittedName>
</protein>
<evidence type="ECO:0000313" key="5">
    <source>
        <dbReference type="Proteomes" id="UP000256661"/>
    </source>
</evidence>
<feature type="domain" description="Mammalian cell entry C-terminal" evidence="3">
    <location>
        <begin position="128"/>
        <end position="349"/>
    </location>
</feature>
<keyword evidence="5" id="KW-1185">Reference proteome</keyword>
<dbReference type="Pfam" id="PF11887">
    <property type="entry name" value="Mce4_CUP1"/>
    <property type="match status" value="1"/>
</dbReference>
<evidence type="ECO:0000259" key="2">
    <source>
        <dbReference type="Pfam" id="PF02470"/>
    </source>
</evidence>
<evidence type="ECO:0000256" key="1">
    <source>
        <dbReference type="SAM" id="Phobius"/>
    </source>
</evidence>
<evidence type="ECO:0000313" key="4">
    <source>
        <dbReference type="EMBL" id="REE97807.1"/>
    </source>
</evidence>
<evidence type="ECO:0000259" key="3">
    <source>
        <dbReference type="Pfam" id="PF11887"/>
    </source>
</evidence>
<feature type="domain" description="Mce/MlaD" evidence="2">
    <location>
        <begin position="49"/>
        <end position="123"/>
    </location>
</feature>